<evidence type="ECO:0000259" key="1">
    <source>
        <dbReference type="PROSITE" id="PS51462"/>
    </source>
</evidence>
<sequence length="277" mass="30939">MGIETGDRCMSPRLGALLADSEQLRQRIQLHSVCTSRDLVALALDAKTAAARLNLKPEELAAFSKVFALAQLQSEGYDEARQMQMLDVLNAQGHLIMTRPRSDVHRQAFWHRAVNVWIVCPTTSRVLLGQRAVSKDSDPHKWTCACCRMGSGELSMSTAITQLAAEFSIKAEPEEQCRGGIVAGVQLAFMLKTRREITKGIFAGQADCTWVDVYLALLDEEIPVERLHLDVRAKQAACYVTIPELEAAWQQKSDNYVTPPDEYSNKLLRYIKTACKE</sequence>
<dbReference type="EMBL" id="CAJNNV010030055">
    <property type="protein sequence ID" value="CAE8631169.1"/>
    <property type="molecule type" value="Genomic_DNA"/>
</dbReference>
<reference evidence="2" key="1">
    <citation type="submission" date="2021-02" db="EMBL/GenBank/DDBJ databases">
        <authorList>
            <person name="Dougan E. K."/>
            <person name="Rhodes N."/>
            <person name="Thang M."/>
            <person name="Chan C."/>
        </authorList>
    </citation>
    <scope>NUCLEOTIDE SEQUENCE</scope>
</reference>
<dbReference type="InterPro" id="IPR000086">
    <property type="entry name" value="NUDIX_hydrolase_dom"/>
</dbReference>
<evidence type="ECO:0000313" key="2">
    <source>
        <dbReference type="EMBL" id="CAE8631169.1"/>
    </source>
</evidence>
<dbReference type="InterPro" id="IPR015797">
    <property type="entry name" value="NUDIX_hydrolase-like_dom_sf"/>
</dbReference>
<dbReference type="PROSITE" id="PS51462">
    <property type="entry name" value="NUDIX"/>
    <property type="match status" value="1"/>
</dbReference>
<keyword evidence="3" id="KW-1185">Reference proteome</keyword>
<gene>
    <name evidence="2" type="ORF">PGLA1383_LOCUS47304</name>
</gene>
<dbReference type="OrthoDB" id="510307at2759"/>
<dbReference type="SUPFAM" id="SSF55811">
    <property type="entry name" value="Nudix"/>
    <property type="match status" value="1"/>
</dbReference>
<proteinExistence type="predicted"/>
<accession>A0A813H0H0</accession>
<organism evidence="2 3">
    <name type="scientific">Polarella glacialis</name>
    <name type="common">Dinoflagellate</name>
    <dbReference type="NCBI Taxonomy" id="89957"/>
    <lineage>
        <taxon>Eukaryota</taxon>
        <taxon>Sar</taxon>
        <taxon>Alveolata</taxon>
        <taxon>Dinophyceae</taxon>
        <taxon>Suessiales</taxon>
        <taxon>Suessiaceae</taxon>
        <taxon>Polarella</taxon>
    </lineage>
</organism>
<dbReference type="AlphaFoldDB" id="A0A813H0H0"/>
<comment type="caution">
    <text evidence="2">The sequence shown here is derived from an EMBL/GenBank/DDBJ whole genome shotgun (WGS) entry which is preliminary data.</text>
</comment>
<name>A0A813H0H0_POLGL</name>
<feature type="domain" description="Nudix hydrolase" evidence="1">
    <location>
        <begin position="109"/>
        <end position="263"/>
    </location>
</feature>
<protein>
    <recommendedName>
        <fullName evidence="1">Nudix hydrolase domain-containing protein</fullName>
    </recommendedName>
</protein>
<dbReference type="Gene3D" id="3.90.79.10">
    <property type="entry name" value="Nucleoside Triphosphate Pyrophosphohydrolase"/>
    <property type="match status" value="1"/>
</dbReference>
<dbReference type="Proteomes" id="UP000654075">
    <property type="component" value="Unassembled WGS sequence"/>
</dbReference>
<evidence type="ECO:0000313" key="3">
    <source>
        <dbReference type="Proteomes" id="UP000654075"/>
    </source>
</evidence>